<organism evidence="2 3">
    <name type="scientific">Lactuca saligna</name>
    <name type="common">Willowleaf lettuce</name>
    <dbReference type="NCBI Taxonomy" id="75948"/>
    <lineage>
        <taxon>Eukaryota</taxon>
        <taxon>Viridiplantae</taxon>
        <taxon>Streptophyta</taxon>
        <taxon>Embryophyta</taxon>
        <taxon>Tracheophyta</taxon>
        <taxon>Spermatophyta</taxon>
        <taxon>Magnoliopsida</taxon>
        <taxon>eudicotyledons</taxon>
        <taxon>Gunneridae</taxon>
        <taxon>Pentapetalae</taxon>
        <taxon>asterids</taxon>
        <taxon>campanulids</taxon>
        <taxon>Asterales</taxon>
        <taxon>Asteraceae</taxon>
        <taxon>Cichorioideae</taxon>
        <taxon>Cichorieae</taxon>
        <taxon>Lactucinae</taxon>
        <taxon>Lactuca</taxon>
    </lineage>
</organism>
<evidence type="ECO:0000313" key="3">
    <source>
        <dbReference type="Proteomes" id="UP001177003"/>
    </source>
</evidence>
<dbReference type="PANTHER" id="PTHR34567">
    <property type="entry name" value="FK506-BINDING-LIKE PROTEIN"/>
    <property type="match status" value="1"/>
</dbReference>
<reference evidence="2" key="1">
    <citation type="submission" date="2023-04" db="EMBL/GenBank/DDBJ databases">
        <authorList>
            <person name="Vijverberg K."/>
            <person name="Xiong W."/>
            <person name="Schranz E."/>
        </authorList>
    </citation>
    <scope>NUCLEOTIDE SEQUENCE</scope>
</reference>
<sequence>MQSKIAEVGDVKQGGGGEELRGQWRRVKKARFAAKFRFSGFRVIMDGWRDQGVNYNQEVTRTRPNSYRKPPPLGGNPNWQQSVPSWEKKFCSSIGSIPWKKLVETKRFIHLYDNVIKWNDSAGKEAFQSAKNNFYANIHGLPCDNRLPDPDIYIDNIDWDSEVDPNLILDLDSDSVVPDSGSKDEQEQVVIFGSSFPPSYQSFSPYGWGDSDDDKKKSPNPNTSPEYNIEGNTRGVVDNNNSWWGWSENVDKTKGDQEDHWGWNMKMYDNNNCFYGDVSNNGNNMSRYKTSRFMKNQPRRSTGNGRRHGGSQAAYGCAPVNHGGAPAGGGHRWSVKKTVS</sequence>
<feature type="region of interest" description="Disordered" evidence="1">
    <location>
        <begin position="205"/>
        <end position="234"/>
    </location>
</feature>
<protein>
    <submittedName>
        <fullName evidence="2">Uncharacterized protein</fullName>
    </submittedName>
</protein>
<accession>A0AA35Z9I5</accession>
<dbReference type="AlphaFoldDB" id="A0AA35Z9I5"/>
<gene>
    <name evidence="2" type="ORF">LSALG_LOCUS27082</name>
</gene>
<dbReference type="PANTHER" id="PTHR34567:SF11">
    <property type="match status" value="1"/>
</dbReference>
<keyword evidence="3" id="KW-1185">Reference proteome</keyword>
<dbReference type="EMBL" id="OX465081">
    <property type="protein sequence ID" value="CAI9287737.1"/>
    <property type="molecule type" value="Genomic_DNA"/>
</dbReference>
<proteinExistence type="predicted"/>
<feature type="region of interest" description="Disordered" evidence="1">
    <location>
        <begin position="294"/>
        <end position="340"/>
    </location>
</feature>
<evidence type="ECO:0000313" key="2">
    <source>
        <dbReference type="EMBL" id="CAI9287737.1"/>
    </source>
</evidence>
<evidence type="ECO:0000256" key="1">
    <source>
        <dbReference type="SAM" id="MobiDB-lite"/>
    </source>
</evidence>
<name>A0AA35Z9I5_LACSI</name>
<dbReference type="Proteomes" id="UP001177003">
    <property type="component" value="Chromosome 5"/>
</dbReference>